<reference evidence="1 2" key="1">
    <citation type="submission" date="2023-10" db="EMBL/GenBank/DDBJ databases">
        <title>Novel methanotroph of the genus Methylocapsa from a subarctic wetland.</title>
        <authorList>
            <person name="Belova S.E."/>
            <person name="Oshkin I.Y."/>
            <person name="Miroshnikov K."/>
            <person name="Dedysh S.N."/>
        </authorList>
    </citation>
    <scope>NUCLEOTIDE SEQUENCE [LARGE SCALE GENOMIC DNA]</scope>
    <source>
        <strain evidence="1 2">RX1</strain>
    </source>
</reference>
<name>A0ABZ0HRH1_9HYPH</name>
<accession>A0ABZ0HRH1</accession>
<evidence type="ECO:0000313" key="1">
    <source>
        <dbReference type="EMBL" id="WOJ89907.1"/>
    </source>
</evidence>
<protein>
    <submittedName>
        <fullName evidence="1">Uncharacterized protein</fullName>
    </submittedName>
</protein>
<gene>
    <name evidence="1" type="ORF">RZS28_00905</name>
</gene>
<proteinExistence type="predicted"/>
<dbReference type="EMBL" id="CP136862">
    <property type="protein sequence ID" value="WOJ89907.1"/>
    <property type="molecule type" value="Genomic_DNA"/>
</dbReference>
<organism evidence="1 2">
    <name type="scientific">Methylocapsa polymorpha</name>
    <dbReference type="NCBI Taxonomy" id="3080828"/>
    <lineage>
        <taxon>Bacteria</taxon>
        <taxon>Pseudomonadati</taxon>
        <taxon>Pseudomonadota</taxon>
        <taxon>Alphaproteobacteria</taxon>
        <taxon>Hyphomicrobiales</taxon>
        <taxon>Beijerinckiaceae</taxon>
        <taxon>Methylocapsa</taxon>
    </lineage>
</organism>
<keyword evidence="2" id="KW-1185">Reference proteome</keyword>
<sequence length="255" mass="27727">MTPSRSPPGIELLPKFGEKLIFQQLGATTMTESNIPAANTGSPDLDRRSIVRSIGAAATGGAILGALAQAAQASPAVSPDLLQLIEAHRRATAAETAAWKAHDAADGCFKALCKSIDYTDGAFDFRDLERTKKHIAAVGDYEEIHLKMLKIYTTPAMQERFADFWREILQDRKQYFEEVCAKVEENRVASGFAAAESAVDEACAAKDAACLDLCSYPCASPEEHRVKAEYLLGCLDEINDSDEPFKELLHSLTDA</sequence>
<dbReference type="Proteomes" id="UP001626536">
    <property type="component" value="Chromosome"/>
</dbReference>
<dbReference type="RefSeq" id="WP_407339353.1">
    <property type="nucleotide sequence ID" value="NZ_CP136862.1"/>
</dbReference>
<evidence type="ECO:0000313" key="2">
    <source>
        <dbReference type="Proteomes" id="UP001626536"/>
    </source>
</evidence>